<gene>
    <name evidence="2" type="ORF">GCM10023235_54860</name>
</gene>
<dbReference type="Gene3D" id="1.10.287.1060">
    <property type="entry name" value="ESAT-6-like"/>
    <property type="match status" value="1"/>
</dbReference>
<name>A0ABP9E688_9ACTN</name>
<comment type="caution">
    <text evidence="2">The sequence shown here is derived from an EMBL/GenBank/DDBJ whole genome shotgun (WGS) entry which is preliminary data.</text>
</comment>
<dbReference type="EMBL" id="BAABIS010000001">
    <property type="protein sequence ID" value="GAA4869156.1"/>
    <property type="molecule type" value="Genomic_DNA"/>
</dbReference>
<evidence type="ECO:0000313" key="2">
    <source>
        <dbReference type="EMBL" id="GAA4869156.1"/>
    </source>
</evidence>
<feature type="region of interest" description="Disordered" evidence="1">
    <location>
        <begin position="1"/>
        <end position="55"/>
    </location>
</feature>
<organism evidence="2 3">
    <name type="scientific">Kitasatospora terrestris</name>
    <dbReference type="NCBI Taxonomy" id="258051"/>
    <lineage>
        <taxon>Bacteria</taxon>
        <taxon>Bacillati</taxon>
        <taxon>Actinomycetota</taxon>
        <taxon>Actinomycetes</taxon>
        <taxon>Kitasatosporales</taxon>
        <taxon>Streptomycetaceae</taxon>
        <taxon>Kitasatospora</taxon>
    </lineage>
</organism>
<evidence type="ECO:0000313" key="3">
    <source>
        <dbReference type="Proteomes" id="UP001501752"/>
    </source>
</evidence>
<dbReference type="Proteomes" id="UP001501752">
    <property type="component" value="Unassembled WGS sequence"/>
</dbReference>
<protein>
    <recommendedName>
        <fullName evidence="4">Excreted virulence factor EspC (Type VII ESX diderm)</fullName>
    </recommendedName>
</protein>
<reference evidence="3" key="1">
    <citation type="journal article" date="2019" name="Int. J. Syst. Evol. Microbiol.">
        <title>The Global Catalogue of Microorganisms (GCM) 10K type strain sequencing project: providing services to taxonomists for standard genome sequencing and annotation.</title>
        <authorList>
            <consortium name="The Broad Institute Genomics Platform"/>
            <consortium name="The Broad Institute Genome Sequencing Center for Infectious Disease"/>
            <person name="Wu L."/>
            <person name="Ma J."/>
        </authorList>
    </citation>
    <scope>NUCLEOTIDE SEQUENCE [LARGE SCALE GENOMIC DNA]</scope>
    <source>
        <strain evidence="3">JCM 13006</strain>
    </source>
</reference>
<accession>A0ABP9E688</accession>
<evidence type="ECO:0008006" key="4">
    <source>
        <dbReference type="Google" id="ProtNLM"/>
    </source>
</evidence>
<keyword evidence="3" id="KW-1185">Reference proteome</keyword>
<proteinExistence type="predicted"/>
<evidence type="ECO:0000256" key="1">
    <source>
        <dbReference type="SAM" id="MobiDB-lite"/>
    </source>
</evidence>
<dbReference type="RefSeq" id="WP_345699544.1">
    <property type="nucleotide sequence ID" value="NZ_BAABIS010000001.1"/>
</dbReference>
<sequence>MRPGEESPSAGFSVDPPVLDRAGRSAQDLSHQVPQGRGGLARAGEEAGSGINGFATEDSLGVLTDSWQVALDRLSVDMDQQGNKLIETADRYRRADQESIHHLHGAGAAG</sequence>